<dbReference type="InterPro" id="IPR017441">
    <property type="entry name" value="Protein_kinase_ATP_BS"/>
</dbReference>
<dbReference type="InterPro" id="IPR036426">
    <property type="entry name" value="Bulb-type_lectin_dom_sf"/>
</dbReference>
<dbReference type="SUPFAM" id="SSF56112">
    <property type="entry name" value="Protein kinase-like (PK-like)"/>
    <property type="match status" value="1"/>
</dbReference>
<keyword evidence="9" id="KW-0430">Lectin</keyword>
<dbReference type="InterPro" id="IPR008271">
    <property type="entry name" value="Ser/Thr_kinase_AS"/>
</dbReference>
<evidence type="ECO:0000256" key="20">
    <source>
        <dbReference type="PROSITE-ProRule" id="PRU10141"/>
    </source>
</evidence>
<dbReference type="GO" id="GO:0048544">
    <property type="term" value="P:recognition of pollen"/>
    <property type="evidence" value="ECO:0007669"/>
    <property type="project" value="InterPro"/>
</dbReference>
<dbReference type="STRING" id="218851.A0A2G5E6D6"/>
<dbReference type="Pfam" id="PF01453">
    <property type="entry name" value="B_lectin"/>
    <property type="match status" value="1"/>
</dbReference>
<comment type="catalytic activity">
    <reaction evidence="18">
        <text>L-threonyl-[protein] + ATP = O-phospho-L-threonyl-[protein] + ADP + H(+)</text>
        <dbReference type="Rhea" id="RHEA:46608"/>
        <dbReference type="Rhea" id="RHEA-COMP:11060"/>
        <dbReference type="Rhea" id="RHEA-COMP:11605"/>
        <dbReference type="ChEBI" id="CHEBI:15378"/>
        <dbReference type="ChEBI" id="CHEBI:30013"/>
        <dbReference type="ChEBI" id="CHEBI:30616"/>
        <dbReference type="ChEBI" id="CHEBI:61977"/>
        <dbReference type="ChEBI" id="CHEBI:456216"/>
        <dbReference type="EC" id="2.7.11.1"/>
    </reaction>
</comment>
<dbReference type="Pfam" id="PF08276">
    <property type="entry name" value="PAN_2"/>
    <property type="match status" value="1"/>
</dbReference>
<gene>
    <name evidence="25" type="ORF">AQUCO_01100143v1</name>
</gene>
<dbReference type="Pfam" id="PF00954">
    <property type="entry name" value="S_locus_glycop"/>
    <property type="match status" value="1"/>
</dbReference>
<dbReference type="Gene3D" id="2.90.10.10">
    <property type="entry name" value="Bulb-type lectin domain"/>
    <property type="match status" value="1"/>
</dbReference>
<dbReference type="SUPFAM" id="SSF51110">
    <property type="entry name" value="alpha-D-mannose-specific plant lectins"/>
    <property type="match status" value="1"/>
</dbReference>
<dbReference type="PIRSF" id="PIRSF000641">
    <property type="entry name" value="SRK"/>
    <property type="match status" value="1"/>
</dbReference>
<dbReference type="PANTHER" id="PTHR47974">
    <property type="entry name" value="OS07G0415500 PROTEIN"/>
    <property type="match status" value="1"/>
</dbReference>
<evidence type="ECO:0000256" key="21">
    <source>
        <dbReference type="SAM" id="Phobius"/>
    </source>
</evidence>
<feature type="domain" description="Apple" evidence="24">
    <location>
        <begin position="313"/>
        <end position="389"/>
    </location>
</feature>
<dbReference type="PROSITE" id="PS00107">
    <property type="entry name" value="PROTEIN_KINASE_ATP"/>
    <property type="match status" value="1"/>
</dbReference>
<evidence type="ECO:0000256" key="4">
    <source>
        <dbReference type="ARBA" id="ARBA00022527"/>
    </source>
</evidence>
<evidence type="ECO:0000259" key="22">
    <source>
        <dbReference type="PROSITE" id="PS50011"/>
    </source>
</evidence>
<dbReference type="FunFam" id="3.30.200.20:FF:000370">
    <property type="entry name" value="Receptor-like protein kinase 4"/>
    <property type="match status" value="1"/>
</dbReference>
<keyword evidence="14 21" id="KW-0472">Membrane</keyword>
<dbReference type="GO" id="GO:0005524">
    <property type="term" value="F:ATP binding"/>
    <property type="evidence" value="ECO:0007669"/>
    <property type="project" value="UniProtKB-UniRule"/>
</dbReference>
<dbReference type="InterPro" id="IPR001480">
    <property type="entry name" value="Bulb-type_lectin_dom"/>
</dbReference>
<dbReference type="Pfam" id="PF00069">
    <property type="entry name" value="Pkinase"/>
    <property type="match status" value="1"/>
</dbReference>
<keyword evidence="17" id="KW-0325">Glycoprotein</keyword>
<evidence type="ECO:0000256" key="1">
    <source>
        <dbReference type="ARBA" id="ARBA00004251"/>
    </source>
</evidence>
<keyword evidence="8" id="KW-0732">Signal</keyword>
<dbReference type="CDD" id="cd00028">
    <property type="entry name" value="B_lectin"/>
    <property type="match status" value="1"/>
</dbReference>
<evidence type="ECO:0000256" key="5">
    <source>
        <dbReference type="ARBA" id="ARBA00022553"/>
    </source>
</evidence>
<sequence>DTISSGQSLTLNQTLISKSGIYELGYFQPGNSSNYYIGIWYKNVSVQEKTVVWVGNRNTPITDPFSSELKLLEDGNLVLLNKSKTTVWSTNSASNVFNSSEAVLGDDGNLVLRNRVTPSDVFWQSFDFPTDTWLPGARLRYDNRTKKSQLLTSWKNPNDPSEGLFSLELDPNEDLYFISWNRTWRYWSSGPWDGKIFSGIPQMRSNYLFNISFVKNENESYYTYNTSLITRQVLDASGQLKQLSWAKERWFLFWTQPIQKCDVYAFCGAFGVCKQRGYPLCTCMDGFKPQSPKDWNISDFSSGGCVRNTSLQCGHRDAFSLMSNVKAPLNPRNLSVASADACKLACSDDCTCTAYTYSNGCSIWNGDLFNLQQISGGETGGEDLYLRLVASDILKSGGQKKEKNTQVIGGALAGIVALLGLVLFSICRWRRRLSIGTTKVVEGSLVPFTYKELQNATSNFSIKLGGGGFGSVFKGVLPDSTSIAVKKLEGLAHHQGEKQFRTEVSTIGMIHHVNLVRLRGFCSEGDSRLLVYDYMLNGSLNSHMFHQQYPYKLNWKTRYQIALGIARGLSYLHEKCRDCIIHCDIKPENILLDADFCPMVADFGLAKLIGRDFSRVLTTMRGTRGYLAPEWISGVAITEKADVYSYGMMLFEIISGRRNSYHAEEEKFVFFPTWAARKLSEGENVLALLDYRLQGDAHVEELTRACRVACWCIQDDESHRPSMGKVVQILEGVTEVSSPPIPRALLNLVMDEESSDFFTETTSNHSSLDV</sequence>
<evidence type="ECO:0000259" key="24">
    <source>
        <dbReference type="PROSITE" id="PS50948"/>
    </source>
</evidence>
<dbReference type="FunCoup" id="A0A2G5E6D6">
    <property type="interactions" value="306"/>
</dbReference>
<evidence type="ECO:0000256" key="2">
    <source>
        <dbReference type="ARBA" id="ARBA00012513"/>
    </source>
</evidence>
<proteinExistence type="predicted"/>
<keyword evidence="6" id="KW-0808">Transferase</keyword>
<dbReference type="InterPro" id="IPR003609">
    <property type="entry name" value="Pan_app"/>
</dbReference>
<keyword evidence="4" id="KW-0723">Serine/threonine-protein kinase</keyword>
<dbReference type="CDD" id="cd01098">
    <property type="entry name" value="PAN_AP_plant"/>
    <property type="match status" value="1"/>
</dbReference>
<dbReference type="InParanoid" id="A0A2G5E6D6"/>
<dbReference type="Gene3D" id="1.10.510.10">
    <property type="entry name" value="Transferase(Phosphotransferase) domain 1"/>
    <property type="match status" value="1"/>
</dbReference>
<keyword evidence="13 21" id="KW-1133">Transmembrane helix</keyword>
<evidence type="ECO:0000256" key="19">
    <source>
        <dbReference type="ARBA" id="ARBA00048679"/>
    </source>
</evidence>
<keyword evidence="16" id="KW-0675">Receptor</keyword>
<evidence type="ECO:0000256" key="15">
    <source>
        <dbReference type="ARBA" id="ARBA00023157"/>
    </source>
</evidence>
<evidence type="ECO:0000256" key="18">
    <source>
        <dbReference type="ARBA" id="ARBA00047899"/>
    </source>
</evidence>
<feature type="binding site" evidence="20">
    <location>
        <position position="487"/>
    </location>
    <ligand>
        <name>ATP</name>
        <dbReference type="ChEBI" id="CHEBI:30616"/>
    </ligand>
</feature>
<keyword evidence="12 20" id="KW-0067">ATP-binding</keyword>
<name>A0A2G5E6D6_AQUCA</name>
<accession>A0A2G5E6D6</accession>
<dbReference type="EMBL" id="KZ305028">
    <property type="protein sequence ID" value="PIA51107.1"/>
    <property type="molecule type" value="Genomic_DNA"/>
</dbReference>
<dbReference type="CDD" id="cd14066">
    <property type="entry name" value="STKc_IRAK"/>
    <property type="match status" value="1"/>
</dbReference>
<evidence type="ECO:0000256" key="10">
    <source>
        <dbReference type="ARBA" id="ARBA00022741"/>
    </source>
</evidence>
<dbReference type="SMART" id="SM00108">
    <property type="entry name" value="B_lectin"/>
    <property type="match status" value="1"/>
</dbReference>
<dbReference type="GO" id="GO:0005886">
    <property type="term" value="C:plasma membrane"/>
    <property type="evidence" value="ECO:0007669"/>
    <property type="project" value="UniProtKB-SubCell"/>
</dbReference>
<dbReference type="InterPro" id="IPR000719">
    <property type="entry name" value="Prot_kinase_dom"/>
</dbReference>
<dbReference type="GO" id="GO:0030246">
    <property type="term" value="F:carbohydrate binding"/>
    <property type="evidence" value="ECO:0007669"/>
    <property type="project" value="UniProtKB-KW"/>
</dbReference>
<evidence type="ECO:0000313" key="26">
    <source>
        <dbReference type="Proteomes" id="UP000230069"/>
    </source>
</evidence>
<evidence type="ECO:0000256" key="16">
    <source>
        <dbReference type="ARBA" id="ARBA00023170"/>
    </source>
</evidence>
<evidence type="ECO:0000259" key="23">
    <source>
        <dbReference type="PROSITE" id="PS50927"/>
    </source>
</evidence>
<dbReference type="Gene3D" id="3.30.200.20">
    <property type="entry name" value="Phosphorylase Kinase, domain 1"/>
    <property type="match status" value="1"/>
</dbReference>
<dbReference type="AlphaFoldDB" id="A0A2G5E6D6"/>
<keyword evidence="5" id="KW-0597">Phosphoprotein</keyword>
<evidence type="ECO:0000256" key="6">
    <source>
        <dbReference type="ARBA" id="ARBA00022679"/>
    </source>
</evidence>
<evidence type="ECO:0000256" key="9">
    <source>
        <dbReference type="ARBA" id="ARBA00022734"/>
    </source>
</evidence>
<dbReference type="Proteomes" id="UP000230069">
    <property type="component" value="Unassembled WGS sequence"/>
</dbReference>
<feature type="domain" description="Bulb-type lectin" evidence="23">
    <location>
        <begin position="1"/>
        <end position="125"/>
    </location>
</feature>
<feature type="transmembrane region" description="Helical" evidence="21">
    <location>
        <begin position="407"/>
        <end position="427"/>
    </location>
</feature>
<dbReference type="EC" id="2.7.11.1" evidence="2"/>
<keyword evidence="15" id="KW-1015">Disulfide bond</keyword>
<evidence type="ECO:0000256" key="13">
    <source>
        <dbReference type="ARBA" id="ARBA00022989"/>
    </source>
</evidence>
<feature type="domain" description="Protein kinase" evidence="22">
    <location>
        <begin position="458"/>
        <end position="741"/>
    </location>
</feature>
<dbReference type="OrthoDB" id="643280at2759"/>
<dbReference type="GO" id="GO:0004674">
    <property type="term" value="F:protein serine/threonine kinase activity"/>
    <property type="evidence" value="ECO:0007669"/>
    <property type="project" value="UniProtKB-KW"/>
</dbReference>
<dbReference type="PROSITE" id="PS50011">
    <property type="entry name" value="PROTEIN_KINASE_DOM"/>
    <property type="match status" value="1"/>
</dbReference>
<keyword evidence="3" id="KW-1003">Cell membrane</keyword>
<comment type="subcellular location">
    <subcellularLocation>
        <location evidence="1">Cell membrane</location>
        <topology evidence="1">Single-pass type I membrane protein</topology>
    </subcellularLocation>
</comment>
<dbReference type="InterPro" id="IPR024171">
    <property type="entry name" value="SRK-like_kinase"/>
</dbReference>
<feature type="non-terminal residue" evidence="25">
    <location>
        <position position="1"/>
    </location>
</feature>
<evidence type="ECO:0000256" key="14">
    <source>
        <dbReference type="ARBA" id="ARBA00023136"/>
    </source>
</evidence>
<keyword evidence="10 20" id="KW-0547">Nucleotide-binding</keyword>
<keyword evidence="7 21" id="KW-0812">Transmembrane</keyword>
<dbReference type="PANTHER" id="PTHR47974:SF19">
    <property type="entry name" value="RECEPTOR-LIKE SERINE_THREONINE-PROTEIN KINASE"/>
    <property type="match status" value="1"/>
</dbReference>
<dbReference type="PROSITE" id="PS50927">
    <property type="entry name" value="BULB_LECTIN"/>
    <property type="match status" value="1"/>
</dbReference>
<dbReference type="InterPro" id="IPR011009">
    <property type="entry name" value="Kinase-like_dom_sf"/>
</dbReference>
<organism evidence="25 26">
    <name type="scientific">Aquilegia coerulea</name>
    <name type="common">Rocky mountain columbine</name>
    <dbReference type="NCBI Taxonomy" id="218851"/>
    <lineage>
        <taxon>Eukaryota</taxon>
        <taxon>Viridiplantae</taxon>
        <taxon>Streptophyta</taxon>
        <taxon>Embryophyta</taxon>
        <taxon>Tracheophyta</taxon>
        <taxon>Spermatophyta</taxon>
        <taxon>Magnoliopsida</taxon>
        <taxon>Ranunculales</taxon>
        <taxon>Ranunculaceae</taxon>
        <taxon>Thalictroideae</taxon>
        <taxon>Aquilegia</taxon>
    </lineage>
</organism>
<evidence type="ECO:0000256" key="8">
    <source>
        <dbReference type="ARBA" id="ARBA00022729"/>
    </source>
</evidence>
<comment type="catalytic activity">
    <reaction evidence="19">
        <text>L-seryl-[protein] + ATP = O-phospho-L-seryl-[protein] + ADP + H(+)</text>
        <dbReference type="Rhea" id="RHEA:17989"/>
        <dbReference type="Rhea" id="RHEA-COMP:9863"/>
        <dbReference type="Rhea" id="RHEA-COMP:11604"/>
        <dbReference type="ChEBI" id="CHEBI:15378"/>
        <dbReference type="ChEBI" id="CHEBI:29999"/>
        <dbReference type="ChEBI" id="CHEBI:30616"/>
        <dbReference type="ChEBI" id="CHEBI:83421"/>
        <dbReference type="ChEBI" id="CHEBI:456216"/>
        <dbReference type="EC" id="2.7.11.1"/>
    </reaction>
</comment>
<evidence type="ECO:0000313" key="25">
    <source>
        <dbReference type="EMBL" id="PIA51107.1"/>
    </source>
</evidence>
<dbReference type="FunFam" id="1.10.510.10:FF:000227">
    <property type="entry name" value="Serine/threonine-protein kinase"/>
    <property type="match status" value="1"/>
</dbReference>
<evidence type="ECO:0000256" key="11">
    <source>
        <dbReference type="ARBA" id="ARBA00022777"/>
    </source>
</evidence>
<reference evidence="25 26" key="1">
    <citation type="submission" date="2017-09" db="EMBL/GenBank/DDBJ databases">
        <title>WGS assembly of Aquilegia coerulea Goldsmith.</title>
        <authorList>
            <person name="Hodges S."/>
            <person name="Kramer E."/>
            <person name="Nordborg M."/>
            <person name="Tomkins J."/>
            <person name="Borevitz J."/>
            <person name="Derieg N."/>
            <person name="Yan J."/>
            <person name="Mihaltcheva S."/>
            <person name="Hayes R.D."/>
            <person name="Rokhsar D."/>
        </authorList>
    </citation>
    <scope>NUCLEOTIDE SEQUENCE [LARGE SCALE GENOMIC DNA]</scope>
    <source>
        <strain evidence="26">cv. Goldsmith</strain>
    </source>
</reference>
<evidence type="ECO:0000256" key="12">
    <source>
        <dbReference type="ARBA" id="ARBA00022840"/>
    </source>
</evidence>
<dbReference type="PROSITE" id="PS00108">
    <property type="entry name" value="PROTEIN_KINASE_ST"/>
    <property type="match status" value="1"/>
</dbReference>
<keyword evidence="11" id="KW-0418">Kinase</keyword>
<dbReference type="InterPro" id="IPR000858">
    <property type="entry name" value="S_locus_glycoprot_dom"/>
</dbReference>
<dbReference type="FunFam" id="2.90.10.10:FF:000005">
    <property type="entry name" value="G-type lectin S-receptor-like serine/threonine-protein kinase"/>
    <property type="match status" value="1"/>
</dbReference>
<dbReference type="SMART" id="SM00473">
    <property type="entry name" value="PAN_AP"/>
    <property type="match status" value="1"/>
</dbReference>
<dbReference type="PROSITE" id="PS50948">
    <property type="entry name" value="PAN"/>
    <property type="match status" value="1"/>
</dbReference>
<evidence type="ECO:0000256" key="3">
    <source>
        <dbReference type="ARBA" id="ARBA00022475"/>
    </source>
</evidence>
<evidence type="ECO:0000256" key="17">
    <source>
        <dbReference type="ARBA" id="ARBA00023180"/>
    </source>
</evidence>
<keyword evidence="26" id="KW-1185">Reference proteome</keyword>
<dbReference type="SMART" id="SM00220">
    <property type="entry name" value="S_TKc"/>
    <property type="match status" value="1"/>
</dbReference>
<protein>
    <recommendedName>
        <fullName evidence="2">non-specific serine/threonine protein kinase</fullName>
        <ecNumber evidence="2">2.7.11.1</ecNumber>
    </recommendedName>
</protein>
<evidence type="ECO:0000256" key="7">
    <source>
        <dbReference type="ARBA" id="ARBA00022692"/>
    </source>
</evidence>